<organism evidence="1">
    <name type="scientific">uncultured Solirubrobacteraceae bacterium</name>
    <dbReference type="NCBI Taxonomy" id="1162706"/>
    <lineage>
        <taxon>Bacteria</taxon>
        <taxon>Bacillati</taxon>
        <taxon>Actinomycetota</taxon>
        <taxon>Thermoleophilia</taxon>
        <taxon>Solirubrobacterales</taxon>
        <taxon>Solirubrobacteraceae</taxon>
        <taxon>environmental samples</taxon>
    </lineage>
</organism>
<protein>
    <submittedName>
        <fullName evidence="1">Uncharacterized protein</fullName>
    </submittedName>
</protein>
<accession>A0A6J4RTC2</accession>
<evidence type="ECO:0000313" key="1">
    <source>
        <dbReference type="EMBL" id="CAA9476801.1"/>
    </source>
</evidence>
<gene>
    <name evidence="1" type="ORF">AVDCRST_MAG13-888</name>
</gene>
<sequence>TAAQRRGLRAELARGAGLAGMLRAWWALPPRVKSPGR</sequence>
<proteinExistence type="predicted"/>
<reference evidence="1" key="1">
    <citation type="submission" date="2020-02" db="EMBL/GenBank/DDBJ databases">
        <authorList>
            <person name="Meier V. D."/>
        </authorList>
    </citation>
    <scope>NUCLEOTIDE SEQUENCE</scope>
    <source>
        <strain evidence="1">AVDCRST_MAG13</strain>
    </source>
</reference>
<name>A0A6J4RTC2_9ACTN</name>
<dbReference type="AlphaFoldDB" id="A0A6J4RTC2"/>
<dbReference type="EMBL" id="CADCVO010000136">
    <property type="protein sequence ID" value="CAA9476801.1"/>
    <property type="molecule type" value="Genomic_DNA"/>
</dbReference>
<feature type="non-terminal residue" evidence="1">
    <location>
        <position position="1"/>
    </location>
</feature>